<evidence type="ECO:0000256" key="2">
    <source>
        <dbReference type="SAM" id="Phobius"/>
    </source>
</evidence>
<accession>A0A8C7SHF7</accession>
<dbReference type="Gene3D" id="2.10.25.10">
    <property type="entry name" value="Laminin"/>
    <property type="match status" value="1"/>
</dbReference>
<dbReference type="InterPro" id="IPR040510">
    <property type="entry name" value="ASTN_2_hairpin"/>
</dbReference>
<name>A0A8C7SHF7_ONCMY</name>
<dbReference type="SMART" id="SM00457">
    <property type="entry name" value="MACPF"/>
    <property type="match status" value="1"/>
</dbReference>
<feature type="signal peptide" evidence="3">
    <location>
        <begin position="1"/>
        <end position="31"/>
    </location>
</feature>
<reference evidence="5" key="3">
    <citation type="submission" date="2025-09" db="UniProtKB">
        <authorList>
            <consortium name="Ensembl"/>
        </authorList>
    </citation>
    <scope>IDENTIFICATION</scope>
</reference>
<dbReference type="Ensembl" id="ENSOMYT00000070652.2">
    <property type="protein sequence ID" value="ENSOMYP00000064878.2"/>
    <property type="gene ID" value="ENSOMYG00000030000.2"/>
</dbReference>
<dbReference type="InterPro" id="IPR045574">
    <property type="entry name" value="ASTN1_2_Fn3"/>
</dbReference>
<dbReference type="Proteomes" id="UP000694395">
    <property type="component" value="Chromosome 5"/>
</dbReference>
<dbReference type="GO" id="GO:0016020">
    <property type="term" value="C:membrane"/>
    <property type="evidence" value="ECO:0007669"/>
    <property type="project" value="TreeGrafter"/>
</dbReference>
<organism evidence="5 6">
    <name type="scientific">Oncorhynchus mykiss</name>
    <name type="common">Rainbow trout</name>
    <name type="synonym">Salmo gairdneri</name>
    <dbReference type="NCBI Taxonomy" id="8022"/>
    <lineage>
        <taxon>Eukaryota</taxon>
        <taxon>Metazoa</taxon>
        <taxon>Chordata</taxon>
        <taxon>Craniata</taxon>
        <taxon>Vertebrata</taxon>
        <taxon>Euteleostomi</taxon>
        <taxon>Actinopterygii</taxon>
        <taxon>Neopterygii</taxon>
        <taxon>Teleostei</taxon>
        <taxon>Protacanthopterygii</taxon>
        <taxon>Salmoniformes</taxon>
        <taxon>Salmonidae</taxon>
        <taxon>Salmoninae</taxon>
        <taxon>Oncorhynchus</taxon>
    </lineage>
</organism>
<keyword evidence="2" id="KW-1133">Transmembrane helix</keyword>
<keyword evidence="3" id="KW-0732">Signal</keyword>
<dbReference type="InterPro" id="IPR040685">
    <property type="entry name" value="Annexin-like"/>
</dbReference>
<evidence type="ECO:0000313" key="6">
    <source>
        <dbReference type="Proteomes" id="UP000694395"/>
    </source>
</evidence>
<dbReference type="GO" id="GO:0005768">
    <property type="term" value="C:endosome"/>
    <property type="evidence" value="ECO:0007669"/>
    <property type="project" value="TreeGrafter"/>
</dbReference>
<dbReference type="Pfam" id="PF19743">
    <property type="entry name" value="ASTN1_2_fn3"/>
    <property type="match status" value="1"/>
</dbReference>
<evidence type="ECO:0000313" key="5">
    <source>
        <dbReference type="Ensembl" id="ENSOMYP00000064878.2"/>
    </source>
</evidence>
<dbReference type="InterPro" id="IPR026995">
    <property type="entry name" value="Astrotactin"/>
</dbReference>
<dbReference type="Pfam" id="PF18577">
    <property type="entry name" value="ASTN_2_hairpin"/>
    <property type="match status" value="1"/>
</dbReference>
<dbReference type="Pfam" id="PF19441">
    <property type="entry name" value="ASTN_1_2_N"/>
    <property type="match status" value="2"/>
</dbReference>
<keyword evidence="2" id="KW-0472">Membrane</keyword>
<feature type="chain" id="PRO_5035481593" evidence="3">
    <location>
        <begin position="32"/>
        <end position="1255"/>
    </location>
</feature>
<dbReference type="AlphaFoldDB" id="A0A8C7SHF7"/>
<evidence type="ECO:0000256" key="1">
    <source>
        <dbReference type="SAM" id="MobiDB-lite"/>
    </source>
</evidence>
<dbReference type="GO" id="GO:0001764">
    <property type="term" value="P:neuron migration"/>
    <property type="evidence" value="ECO:0007669"/>
    <property type="project" value="InterPro"/>
</dbReference>
<dbReference type="GO" id="GO:0007158">
    <property type="term" value="P:neuron cell-cell adhesion"/>
    <property type="evidence" value="ECO:0007669"/>
    <property type="project" value="TreeGrafter"/>
</dbReference>
<feature type="domain" description="MACPF" evidence="4">
    <location>
        <begin position="768"/>
        <end position="951"/>
    </location>
</feature>
<dbReference type="InterPro" id="IPR045575">
    <property type="entry name" value="ASTN_1_2_N"/>
</dbReference>
<dbReference type="PANTHER" id="PTHR16592">
    <property type="entry name" value="ASTROTACTIN-1-LIKE"/>
    <property type="match status" value="1"/>
</dbReference>
<dbReference type="Pfam" id="PF18411">
    <property type="entry name" value="Annexin_2"/>
    <property type="match status" value="1"/>
</dbReference>
<gene>
    <name evidence="5" type="primary">LOC110523598</name>
</gene>
<dbReference type="InterPro" id="IPR020864">
    <property type="entry name" value="MACPF"/>
</dbReference>
<dbReference type="Pfam" id="PF01823">
    <property type="entry name" value="MACPF"/>
    <property type="match status" value="1"/>
</dbReference>
<proteinExistence type="predicted"/>
<feature type="transmembrane region" description="Helical" evidence="2">
    <location>
        <begin position="348"/>
        <end position="369"/>
    </location>
</feature>
<dbReference type="PANTHER" id="PTHR16592:SF2">
    <property type="entry name" value="ASTROTACTIN-2"/>
    <property type="match status" value="1"/>
</dbReference>
<dbReference type="GeneTree" id="ENSGT00390000003140"/>
<reference evidence="5" key="2">
    <citation type="submission" date="2025-08" db="UniProtKB">
        <authorList>
            <consortium name="Ensembl"/>
        </authorList>
    </citation>
    <scope>IDENTIFICATION</scope>
</reference>
<feature type="region of interest" description="Disordered" evidence="1">
    <location>
        <begin position="273"/>
        <end position="346"/>
    </location>
</feature>
<evidence type="ECO:0000256" key="3">
    <source>
        <dbReference type="SAM" id="SignalP"/>
    </source>
</evidence>
<reference evidence="5" key="1">
    <citation type="submission" date="2020-07" db="EMBL/GenBank/DDBJ databases">
        <title>A long reads based de novo assembly of the rainbow trout Arlee double haploid line genome.</title>
        <authorList>
            <person name="Gao G."/>
            <person name="Palti Y."/>
        </authorList>
    </citation>
    <scope>NUCLEOTIDE SEQUENCE [LARGE SCALE GENOMIC DNA]</scope>
</reference>
<dbReference type="SUPFAM" id="SSF49265">
    <property type="entry name" value="Fibronectin type III"/>
    <property type="match status" value="1"/>
</dbReference>
<sequence length="1255" mass="140382">MPGPIDGPSPPLHHVLLLMGLLLTGTATVRGSRGGAMLDEEREKENDAESPCEVKTVTVSTLPVLRENEFSFTGGGSGSVAGGGGESRLLLFVRTDLPGRISVMDDLDNTALPYFTLEMSGLGADISQVHWKQQWLENGTLYFHVSMSTSEQLIQTTVPTAQEPAHVLHEHMHLLHISVMGGLIALLLLILLFTLVLYTRHRWCKRRRIPQKSASTEATHEIHYIPSVLLGPQGRDSFRGSRQLQHSSVIGMPIRETPILDDYDCDEDDQMVQGLDEYGPSQGTHTHNQHTDSLRKGEDSLQHSLDKRGGVFGRQGDSGSEGDDETQLKFYTEQHRGRRRSRGCPHSPMNKATLTLITISTCVLAVVYGTQLSCSLTVKVTLHVPEHFVADGSSFVVSMGSFLDVSNWLNPAKLILYYQTNSSTQWVRDYCGQRTTEPCEQLCDPETGECSCHEGYSTDPVHKHLCVRSDWGRNEGPWPYTNLEKGYDLVTGEQTPEKIFRSSYSLGQGLWLPVSKSFVVPPVELSINPIASCKTDVLVTEDPGDVREEAIMSTYFDTVDDLLASFGPVRDCSQDNGGCRKNFKCVSDRRVDSTGCMCPDGLRPMKDGSGCYDYSKGTDCTDGFNGGCEQLCLQQLVPLLDNPSSSNILMFCGCVQEYKLGADGRSCLLQTENCEGPKCQRQDIRFNDTLFGEMLHGYNNKSQQVNLGQVFQMTFRDNNFIKDFPQLADGLMVIPLPVEEQCRGVLSEPLSNVQLLTGDAKFNEAMGYPMVQQWRVRSNLYKVKLSAITLSTGFSKVLKTLTAESSREELLSFIQQYGSHYVSEALYGSELSCTIYFPSKKAQQQLWLQYQKEVTDQGSRRELKSMPFISYLSGLLKTQLLAEDLVSGVEIRCEEKGSCPSACHLCHQAGREQPLPIPVLLEVSRIVPLYSLVQDNVTKEAFKSATMSSYWCTGKGDVIDNWCRCDLSAFSKDGLPNCSPLRKPVLRLAPHLEPSSTMVALEWLDVEPLIGYKVSDYIIQHKRVEDPSEAEIYTGELLSLVDDLLSGLGSSCVVAGRRNGDHPHSVLYSLVFKCLEPDSLYKFTLYAVDSRGSRSESSFVSVRTSCPMVDDSRAEEIADKVYNLYNGYTSGKEQQTAYNTLMEIPPPLLYRVQHHYNSHYEKFGDFVWRSEDELGPRKAHLILRRVERISRYCRALLHSAYIQSRTDTMAYVFCRSEEVRPTSKVWHGSLHETRTTCMEKLISVQRSTYGNAKLR</sequence>
<keyword evidence="6" id="KW-1185">Reference proteome</keyword>
<protein>
    <submittedName>
        <fullName evidence="5">Astrotactin 2</fullName>
    </submittedName>
</protein>
<dbReference type="InterPro" id="IPR036116">
    <property type="entry name" value="FN3_sf"/>
</dbReference>
<keyword evidence="2" id="KW-0812">Transmembrane</keyword>
<feature type="transmembrane region" description="Helical" evidence="2">
    <location>
        <begin position="174"/>
        <end position="198"/>
    </location>
</feature>
<evidence type="ECO:0000259" key="4">
    <source>
        <dbReference type="SMART" id="SM00457"/>
    </source>
</evidence>
<feature type="compositionally biased region" description="Basic and acidic residues" evidence="1">
    <location>
        <begin position="289"/>
        <end position="309"/>
    </location>
</feature>